<keyword evidence="3" id="KW-0645">Protease</keyword>
<dbReference type="Gene3D" id="3.10.20.90">
    <property type="entry name" value="Phosphatidylinositol 3-kinase Catalytic Subunit, Chain A, domain 1"/>
    <property type="match status" value="1"/>
</dbReference>
<keyword evidence="6" id="KW-0788">Thiol protease</keyword>
<evidence type="ECO:0000256" key="4">
    <source>
        <dbReference type="ARBA" id="ARBA00022786"/>
    </source>
</evidence>
<evidence type="ECO:0000256" key="5">
    <source>
        <dbReference type="ARBA" id="ARBA00022801"/>
    </source>
</evidence>
<name>A0ABR4N220_9FUNG</name>
<feature type="domain" description="Ubiquitin-like" evidence="7">
    <location>
        <begin position="2"/>
        <end position="70"/>
    </location>
</feature>
<dbReference type="InterPro" id="IPR029071">
    <property type="entry name" value="Ubiquitin-like_domsf"/>
</dbReference>
<evidence type="ECO:0000313" key="8">
    <source>
        <dbReference type="EMBL" id="KAL2913571.1"/>
    </source>
</evidence>
<evidence type="ECO:0000256" key="2">
    <source>
        <dbReference type="ARBA" id="ARBA00012759"/>
    </source>
</evidence>
<evidence type="ECO:0000256" key="6">
    <source>
        <dbReference type="ARBA" id="ARBA00022807"/>
    </source>
</evidence>
<evidence type="ECO:0000313" key="9">
    <source>
        <dbReference type="Proteomes" id="UP001527925"/>
    </source>
</evidence>
<sequence length="110" mass="11730">MVQISVKWSGQKYPVDVDAAQTGLVLKTQLFSLTGVAPDRQKIMVKGGMLKDETPLASLGLKDGQQLMMMGTAGELPKAPEKPVVFMEDMTDAQIAQAVRPAKLGSAMPA</sequence>
<evidence type="ECO:0000256" key="1">
    <source>
        <dbReference type="ARBA" id="ARBA00000707"/>
    </source>
</evidence>
<dbReference type="EC" id="3.4.19.12" evidence="2"/>
<organism evidence="8 9">
    <name type="scientific">Polyrhizophydium stewartii</name>
    <dbReference type="NCBI Taxonomy" id="2732419"/>
    <lineage>
        <taxon>Eukaryota</taxon>
        <taxon>Fungi</taxon>
        <taxon>Fungi incertae sedis</taxon>
        <taxon>Chytridiomycota</taxon>
        <taxon>Chytridiomycota incertae sedis</taxon>
        <taxon>Chytridiomycetes</taxon>
        <taxon>Rhizophydiales</taxon>
        <taxon>Rhizophydiales incertae sedis</taxon>
        <taxon>Polyrhizophydium</taxon>
    </lineage>
</organism>
<dbReference type="PANTHER" id="PTHR43982:SF1">
    <property type="entry name" value="UBIQUITIN CARBOXYL-TERMINAL HYDROLASE 14"/>
    <property type="match status" value="1"/>
</dbReference>
<reference evidence="8 9" key="1">
    <citation type="submission" date="2023-09" db="EMBL/GenBank/DDBJ databases">
        <title>Pangenome analysis of Batrachochytrium dendrobatidis and related Chytrids.</title>
        <authorList>
            <person name="Yacoub M.N."/>
            <person name="Stajich J.E."/>
            <person name="James T.Y."/>
        </authorList>
    </citation>
    <scope>NUCLEOTIDE SEQUENCE [LARGE SCALE GENOMIC DNA]</scope>
    <source>
        <strain evidence="8 9">JEL0888</strain>
    </source>
</reference>
<dbReference type="PROSITE" id="PS50053">
    <property type="entry name" value="UBIQUITIN_2"/>
    <property type="match status" value="1"/>
</dbReference>
<protein>
    <recommendedName>
        <fullName evidence="2">ubiquitinyl hydrolase 1</fullName>
        <ecNumber evidence="2">3.4.19.12</ecNumber>
    </recommendedName>
</protein>
<dbReference type="SUPFAM" id="SSF54236">
    <property type="entry name" value="Ubiquitin-like"/>
    <property type="match status" value="1"/>
</dbReference>
<comment type="caution">
    <text evidence="8">The sequence shown here is derived from an EMBL/GenBank/DDBJ whole genome shotgun (WGS) entry which is preliminary data.</text>
</comment>
<dbReference type="PANTHER" id="PTHR43982">
    <property type="entry name" value="UBIQUITIN CARBOXYL-TERMINAL HYDROLASE"/>
    <property type="match status" value="1"/>
</dbReference>
<dbReference type="SMART" id="SM00213">
    <property type="entry name" value="UBQ"/>
    <property type="match status" value="1"/>
</dbReference>
<dbReference type="PROSITE" id="PS00299">
    <property type="entry name" value="UBIQUITIN_1"/>
    <property type="match status" value="1"/>
</dbReference>
<comment type="catalytic activity">
    <reaction evidence="1">
        <text>Thiol-dependent hydrolysis of ester, thioester, amide, peptide and isopeptide bonds formed by the C-terminal Gly of ubiquitin (a 76-residue protein attached to proteins as an intracellular targeting signal).</text>
        <dbReference type="EC" id="3.4.19.12"/>
    </reaction>
</comment>
<accession>A0ABR4N220</accession>
<evidence type="ECO:0000259" key="7">
    <source>
        <dbReference type="PROSITE" id="PS50053"/>
    </source>
</evidence>
<proteinExistence type="predicted"/>
<keyword evidence="4" id="KW-0833">Ubl conjugation pathway</keyword>
<keyword evidence="5 8" id="KW-0378">Hydrolase</keyword>
<dbReference type="InterPro" id="IPR000626">
    <property type="entry name" value="Ubiquitin-like_dom"/>
</dbReference>
<evidence type="ECO:0000256" key="3">
    <source>
        <dbReference type="ARBA" id="ARBA00022670"/>
    </source>
</evidence>
<dbReference type="Pfam" id="PF00240">
    <property type="entry name" value="ubiquitin"/>
    <property type="match status" value="1"/>
</dbReference>
<dbReference type="InterPro" id="IPR044635">
    <property type="entry name" value="UBP14-like"/>
</dbReference>
<dbReference type="InterPro" id="IPR019954">
    <property type="entry name" value="Ubiquitin_CS"/>
</dbReference>
<keyword evidence="9" id="KW-1185">Reference proteome</keyword>
<dbReference type="Proteomes" id="UP001527925">
    <property type="component" value="Unassembled WGS sequence"/>
</dbReference>
<gene>
    <name evidence="8" type="primary">UBP6_2</name>
    <name evidence="8" type="ORF">HK105_206873</name>
</gene>
<dbReference type="EMBL" id="JADGIZ020000044">
    <property type="protein sequence ID" value="KAL2913571.1"/>
    <property type="molecule type" value="Genomic_DNA"/>
</dbReference>
<dbReference type="CDD" id="cd16104">
    <property type="entry name" value="Ubl_USP14_like"/>
    <property type="match status" value="1"/>
</dbReference>
<dbReference type="GO" id="GO:0004843">
    <property type="term" value="F:cysteine-type deubiquitinase activity"/>
    <property type="evidence" value="ECO:0007669"/>
    <property type="project" value="UniProtKB-EC"/>
</dbReference>